<dbReference type="GO" id="GO:0016020">
    <property type="term" value="C:membrane"/>
    <property type="evidence" value="ECO:0007669"/>
    <property type="project" value="UniProtKB-SubCell"/>
</dbReference>
<feature type="transmembrane region" description="Helical" evidence="6">
    <location>
        <begin position="99"/>
        <end position="132"/>
    </location>
</feature>
<evidence type="ECO:0000259" key="7">
    <source>
        <dbReference type="Pfam" id="PF00892"/>
    </source>
</evidence>
<keyword evidence="3 6" id="KW-0812">Transmembrane</keyword>
<dbReference type="Gene3D" id="1.10.3730.20">
    <property type="match status" value="1"/>
</dbReference>
<keyword evidence="4 6" id="KW-1133">Transmembrane helix</keyword>
<comment type="subcellular location">
    <subcellularLocation>
        <location evidence="1">Membrane</location>
        <topology evidence="1">Multi-pass membrane protein</topology>
    </subcellularLocation>
</comment>
<evidence type="ECO:0000256" key="3">
    <source>
        <dbReference type="ARBA" id="ARBA00022692"/>
    </source>
</evidence>
<comment type="caution">
    <text evidence="8">The sequence shown here is derived from an EMBL/GenBank/DDBJ whole genome shotgun (WGS) entry which is preliminary data.</text>
</comment>
<feature type="transmembrane region" description="Helical" evidence="6">
    <location>
        <begin position="271"/>
        <end position="288"/>
    </location>
</feature>
<proteinExistence type="inferred from homology"/>
<evidence type="ECO:0000256" key="1">
    <source>
        <dbReference type="ARBA" id="ARBA00004141"/>
    </source>
</evidence>
<feature type="transmembrane region" description="Helical" evidence="6">
    <location>
        <begin position="26"/>
        <end position="47"/>
    </location>
</feature>
<feature type="domain" description="EamA" evidence="7">
    <location>
        <begin position="4"/>
        <end position="132"/>
    </location>
</feature>
<feature type="transmembrane region" description="Helical" evidence="6">
    <location>
        <begin position="153"/>
        <end position="169"/>
    </location>
</feature>
<dbReference type="InterPro" id="IPR050638">
    <property type="entry name" value="AA-Vitamin_Transporters"/>
</dbReference>
<organism evidence="8 9">
    <name type="scientific">Candidatus Roizmanbacteria bacterium GW2011_GWA2_36_23</name>
    <dbReference type="NCBI Taxonomy" id="1618480"/>
    <lineage>
        <taxon>Bacteria</taxon>
        <taxon>Candidatus Roizmaniibacteriota</taxon>
    </lineage>
</organism>
<sequence length="289" mass="32920">MWFWISLLGALFSAVSVILNKRLLKTINPIVLTWCLFTLNAPLYLYFAFKDGLPRINNLFYVGVLGSSLFFVFSKNLSLHSFKHSLLSRIYPLTAFGPFFAYILALIFLGERISVLSTIGMFIVIGGIYILNIEQAKQGLLKPFKLIFQDKHAVIYLFAIVLSSFSAFFDKLGVINTYPINASFTLFSENLIMAPLITMYLFMKKYDWIIEVKNNFLILLIASMVYGIMCILIVTGFASAPLALAYVVKKFEILFVLFFSYILFKDKSPKNVWVASVLMIIGALFIRWG</sequence>
<evidence type="ECO:0000256" key="2">
    <source>
        <dbReference type="ARBA" id="ARBA00007362"/>
    </source>
</evidence>
<keyword evidence="5 6" id="KW-0472">Membrane</keyword>
<evidence type="ECO:0000313" key="9">
    <source>
        <dbReference type="Proteomes" id="UP000034344"/>
    </source>
</evidence>
<dbReference type="PANTHER" id="PTHR32322:SF2">
    <property type="entry name" value="EAMA DOMAIN-CONTAINING PROTEIN"/>
    <property type="match status" value="1"/>
</dbReference>
<name>A0A0G0ELZ8_9BACT</name>
<dbReference type="Proteomes" id="UP000034344">
    <property type="component" value="Unassembled WGS sequence"/>
</dbReference>
<feature type="transmembrane region" description="Helical" evidence="6">
    <location>
        <begin position="243"/>
        <end position="264"/>
    </location>
</feature>
<dbReference type="STRING" id="1618480.US11_C0001G0069"/>
<dbReference type="PANTHER" id="PTHR32322">
    <property type="entry name" value="INNER MEMBRANE TRANSPORTER"/>
    <property type="match status" value="1"/>
</dbReference>
<evidence type="ECO:0000256" key="4">
    <source>
        <dbReference type="ARBA" id="ARBA00022989"/>
    </source>
</evidence>
<gene>
    <name evidence="8" type="ORF">US11_C0001G0069</name>
</gene>
<feature type="transmembrane region" description="Helical" evidence="6">
    <location>
        <begin position="59"/>
        <end position="79"/>
    </location>
</feature>
<evidence type="ECO:0000256" key="5">
    <source>
        <dbReference type="ARBA" id="ARBA00023136"/>
    </source>
</evidence>
<accession>A0A0G0ELZ8</accession>
<dbReference type="SUPFAM" id="SSF103481">
    <property type="entry name" value="Multidrug resistance efflux transporter EmrE"/>
    <property type="match status" value="2"/>
</dbReference>
<evidence type="ECO:0000256" key="6">
    <source>
        <dbReference type="SAM" id="Phobius"/>
    </source>
</evidence>
<dbReference type="Pfam" id="PF00892">
    <property type="entry name" value="EamA"/>
    <property type="match status" value="1"/>
</dbReference>
<evidence type="ECO:0000313" key="8">
    <source>
        <dbReference type="EMBL" id="KKQ02110.1"/>
    </source>
</evidence>
<dbReference type="InterPro" id="IPR000620">
    <property type="entry name" value="EamA_dom"/>
</dbReference>
<dbReference type="EMBL" id="LBRS01000001">
    <property type="protein sequence ID" value="KKQ02110.1"/>
    <property type="molecule type" value="Genomic_DNA"/>
</dbReference>
<comment type="similarity">
    <text evidence="2">Belongs to the EamA transporter family.</text>
</comment>
<feature type="transmembrane region" description="Helical" evidence="6">
    <location>
        <begin position="181"/>
        <end position="203"/>
    </location>
</feature>
<dbReference type="InterPro" id="IPR037185">
    <property type="entry name" value="EmrE-like"/>
</dbReference>
<reference evidence="8 9" key="1">
    <citation type="journal article" date="2015" name="Nature">
        <title>rRNA introns, odd ribosomes, and small enigmatic genomes across a large radiation of phyla.</title>
        <authorList>
            <person name="Brown C.T."/>
            <person name="Hug L.A."/>
            <person name="Thomas B.C."/>
            <person name="Sharon I."/>
            <person name="Castelle C.J."/>
            <person name="Singh A."/>
            <person name="Wilkins M.J."/>
            <person name="Williams K.H."/>
            <person name="Banfield J.F."/>
        </authorList>
    </citation>
    <scope>NUCLEOTIDE SEQUENCE [LARGE SCALE GENOMIC DNA]</scope>
</reference>
<protein>
    <submittedName>
        <fullName evidence="8">Integral membrane protein DUF6</fullName>
    </submittedName>
</protein>
<dbReference type="AlphaFoldDB" id="A0A0G0ELZ8"/>
<feature type="transmembrane region" description="Helical" evidence="6">
    <location>
        <begin position="215"/>
        <end position="237"/>
    </location>
</feature>